<evidence type="ECO:0000256" key="3">
    <source>
        <dbReference type="ARBA" id="ARBA00022443"/>
    </source>
</evidence>
<dbReference type="GO" id="GO:0005886">
    <property type="term" value="C:plasma membrane"/>
    <property type="evidence" value="ECO:0007669"/>
    <property type="project" value="TreeGrafter"/>
</dbReference>
<dbReference type="InterPro" id="IPR001452">
    <property type="entry name" value="SH3_domain"/>
</dbReference>
<name>A0A0L0DKT6_THETB</name>
<evidence type="ECO:0000313" key="11">
    <source>
        <dbReference type="Proteomes" id="UP000054408"/>
    </source>
</evidence>
<sequence length="549" mass="59511">MGTGMGMGDLSFYEGEVITVVTEDPGDGWTEGEVNGSRGFFPTNYVEVIVAESASSAPPAPPAKAHAKPMPSLPHAGGGETSSGPDAADAVIDASALAASISDVMADGGDDAGWETSDSSEDGWGETGTGASGQSGASAPAVPARSTLAAPSPATARERRLSTDMSRRLSVLDAPTVEIDEQNRISAGFEWVAEEAYFSIKVANPEKKKKFGGLKKYTAYVVETPARGWRVLRRYKHFDWLHERLEKKYTAIAIPPLPEKSATGRFNEDFIEERRMGLTYFLNTLARHPVLRSSAVFLHFLSVDNSNDDTAWKAGKRQHEKDAVSGENWFFSVAPAVAVEGQAVVPVLETFSKDLNSELTLSSTLEKQLEGWQTRWSDDAKALSSLAETYATLAQVDEGVPTLQAALAACAQKVASISQLSLGASQAEDIMLRTLALHRTKMKLLQKALKVEQSARTRYVSAYSKVNGREPTPEESVKLEVLRSASNRKMCVALAEMAHYRLTRKVDFKNTLLGYIREQEAFHAKAGEAWAAARATVEAIDVDEHMFDA</sequence>
<dbReference type="STRING" id="461836.A0A0L0DKT6"/>
<dbReference type="SMART" id="SM00312">
    <property type="entry name" value="PX"/>
    <property type="match status" value="1"/>
</dbReference>
<dbReference type="AlphaFoldDB" id="A0A0L0DKT6"/>
<dbReference type="PROSITE" id="PS50195">
    <property type="entry name" value="PX"/>
    <property type="match status" value="1"/>
</dbReference>
<protein>
    <recommendedName>
        <fullName evidence="12">Sorting nexin</fullName>
    </recommendedName>
</protein>
<feature type="region of interest" description="Disordered" evidence="7">
    <location>
        <begin position="106"/>
        <end position="163"/>
    </location>
</feature>
<dbReference type="PANTHER" id="PTHR45827">
    <property type="entry name" value="SORTING NEXIN"/>
    <property type="match status" value="1"/>
</dbReference>
<comment type="subcellular location">
    <subcellularLocation>
        <location evidence="1">Cytoplasmic vesicle membrane</location>
    </subcellularLocation>
</comment>
<dbReference type="PRINTS" id="PR00452">
    <property type="entry name" value="SH3DOMAIN"/>
</dbReference>
<dbReference type="SUPFAM" id="SSF103657">
    <property type="entry name" value="BAR/IMD domain-like"/>
    <property type="match status" value="1"/>
</dbReference>
<dbReference type="Gene3D" id="2.30.30.40">
    <property type="entry name" value="SH3 Domains"/>
    <property type="match status" value="1"/>
</dbReference>
<dbReference type="GO" id="GO:0097320">
    <property type="term" value="P:plasma membrane tubulation"/>
    <property type="evidence" value="ECO:0007669"/>
    <property type="project" value="TreeGrafter"/>
</dbReference>
<evidence type="ECO:0000256" key="1">
    <source>
        <dbReference type="ARBA" id="ARBA00004156"/>
    </source>
</evidence>
<feature type="domain" description="PX" evidence="9">
    <location>
        <begin position="198"/>
        <end position="307"/>
    </location>
</feature>
<dbReference type="Pfam" id="PF14604">
    <property type="entry name" value="SH3_9"/>
    <property type="match status" value="1"/>
</dbReference>
<dbReference type="Gene3D" id="1.20.1270.60">
    <property type="entry name" value="Arfaptin homology (AH) domain/BAR domain"/>
    <property type="match status" value="1"/>
</dbReference>
<dbReference type="eggNOG" id="KOG2528">
    <property type="taxonomic scope" value="Eukaryota"/>
</dbReference>
<dbReference type="FunFam" id="3.30.1520.10:FF:000004">
    <property type="entry name" value="Sorting nexin"/>
    <property type="match status" value="1"/>
</dbReference>
<dbReference type="InterPro" id="IPR001683">
    <property type="entry name" value="PX_dom"/>
</dbReference>
<keyword evidence="11" id="KW-1185">Reference proteome</keyword>
<feature type="region of interest" description="Disordered" evidence="7">
    <location>
        <begin position="56"/>
        <end position="87"/>
    </location>
</feature>
<dbReference type="PROSITE" id="PS50002">
    <property type="entry name" value="SH3"/>
    <property type="match status" value="1"/>
</dbReference>
<dbReference type="GO" id="GO:0006897">
    <property type="term" value="P:endocytosis"/>
    <property type="evidence" value="ECO:0007669"/>
    <property type="project" value="TreeGrafter"/>
</dbReference>
<feature type="compositionally biased region" description="Acidic residues" evidence="7">
    <location>
        <begin position="108"/>
        <end position="124"/>
    </location>
</feature>
<dbReference type="InterPro" id="IPR036871">
    <property type="entry name" value="PX_dom_sf"/>
</dbReference>
<dbReference type="RefSeq" id="XP_013754948.1">
    <property type="nucleotide sequence ID" value="XM_013899494.1"/>
</dbReference>
<comment type="similarity">
    <text evidence="2">Belongs to the sorting nexin family.</text>
</comment>
<dbReference type="GO" id="GO:0030659">
    <property type="term" value="C:cytoplasmic vesicle membrane"/>
    <property type="evidence" value="ECO:0007669"/>
    <property type="project" value="UniProtKB-SubCell"/>
</dbReference>
<dbReference type="Pfam" id="PF00787">
    <property type="entry name" value="PX"/>
    <property type="match status" value="1"/>
</dbReference>
<evidence type="ECO:0000256" key="4">
    <source>
        <dbReference type="ARBA" id="ARBA00023136"/>
    </source>
</evidence>
<dbReference type="GO" id="GO:0016197">
    <property type="term" value="P:endosomal transport"/>
    <property type="evidence" value="ECO:0007669"/>
    <property type="project" value="TreeGrafter"/>
</dbReference>
<evidence type="ECO:0000256" key="7">
    <source>
        <dbReference type="SAM" id="MobiDB-lite"/>
    </source>
</evidence>
<dbReference type="OMA" id="SIWANET"/>
<dbReference type="EMBL" id="GL349476">
    <property type="protein sequence ID" value="KNC52845.1"/>
    <property type="molecule type" value="Genomic_DNA"/>
</dbReference>
<keyword evidence="5" id="KW-0968">Cytoplasmic vesicle</keyword>
<dbReference type="GeneID" id="25567556"/>
<evidence type="ECO:0000256" key="2">
    <source>
        <dbReference type="ARBA" id="ARBA00010883"/>
    </source>
</evidence>
<feature type="domain" description="SH3" evidence="8">
    <location>
        <begin position="1"/>
        <end position="51"/>
    </location>
</feature>
<dbReference type="GO" id="GO:0035091">
    <property type="term" value="F:phosphatidylinositol binding"/>
    <property type="evidence" value="ECO:0007669"/>
    <property type="project" value="InterPro"/>
</dbReference>
<feature type="compositionally biased region" description="Low complexity" evidence="7">
    <location>
        <begin position="134"/>
        <end position="144"/>
    </location>
</feature>
<dbReference type="InterPro" id="IPR019497">
    <property type="entry name" value="Sorting_nexin_WASP-bd-dom"/>
</dbReference>
<evidence type="ECO:0000256" key="5">
    <source>
        <dbReference type="ARBA" id="ARBA00023329"/>
    </source>
</evidence>
<evidence type="ECO:0000313" key="10">
    <source>
        <dbReference type="EMBL" id="KNC52845.1"/>
    </source>
</evidence>
<dbReference type="OrthoDB" id="10254720at2759"/>
<proteinExistence type="inferred from homology"/>
<dbReference type="SUPFAM" id="SSF50044">
    <property type="entry name" value="SH3-domain"/>
    <property type="match status" value="1"/>
</dbReference>
<evidence type="ECO:0000259" key="8">
    <source>
        <dbReference type="PROSITE" id="PS50002"/>
    </source>
</evidence>
<evidence type="ECO:0000259" key="9">
    <source>
        <dbReference type="PROSITE" id="PS50195"/>
    </source>
</evidence>
<dbReference type="Proteomes" id="UP000054408">
    <property type="component" value="Unassembled WGS sequence"/>
</dbReference>
<keyword evidence="4" id="KW-0472">Membrane</keyword>
<reference evidence="10 11" key="1">
    <citation type="submission" date="2010-05" db="EMBL/GenBank/DDBJ databases">
        <title>The Genome Sequence of Thecamonas trahens ATCC 50062.</title>
        <authorList>
            <consortium name="The Broad Institute Genome Sequencing Platform"/>
            <person name="Russ C."/>
            <person name="Cuomo C."/>
            <person name="Shea T."/>
            <person name="Young S.K."/>
            <person name="Zeng Q."/>
            <person name="Koehrsen M."/>
            <person name="Haas B."/>
            <person name="Borodovsky M."/>
            <person name="Guigo R."/>
            <person name="Alvarado L."/>
            <person name="Berlin A."/>
            <person name="Bochicchio J."/>
            <person name="Borenstein D."/>
            <person name="Chapman S."/>
            <person name="Chen Z."/>
            <person name="Freedman E."/>
            <person name="Gellesch M."/>
            <person name="Goldberg J."/>
            <person name="Griggs A."/>
            <person name="Gujja S."/>
            <person name="Heilman E."/>
            <person name="Heiman D."/>
            <person name="Hepburn T."/>
            <person name="Howarth C."/>
            <person name="Jen D."/>
            <person name="Larson L."/>
            <person name="Mehta T."/>
            <person name="Park D."/>
            <person name="Pearson M."/>
            <person name="Roberts A."/>
            <person name="Saif S."/>
            <person name="Shenoy N."/>
            <person name="Sisk P."/>
            <person name="Stolte C."/>
            <person name="Sykes S."/>
            <person name="Thomson T."/>
            <person name="Walk T."/>
            <person name="White J."/>
            <person name="Yandava C."/>
            <person name="Burger G."/>
            <person name="Gray M.W."/>
            <person name="Holland P.W.H."/>
            <person name="King N."/>
            <person name="Lang F.B.F."/>
            <person name="Roger A.J."/>
            <person name="Ruiz-Trillo I."/>
            <person name="Lander E."/>
            <person name="Nusbaum C."/>
        </authorList>
    </citation>
    <scope>NUCLEOTIDE SEQUENCE [LARGE SCALE GENOMIC DNA]</scope>
    <source>
        <strain evidence="10 11">ATCC 50062</strain>
    </source>
</reference>
<accession>A0A0L0DKT6</accession>
<gene>
    <name evidence="10" type="ORF">AMSG_08992</name>
</gene>
<dbReference type="Gene3D" id="3.30.1520.10">
    <property type="entry name" value="Phox-like domain"/>
    <property type="match status" value="1"/>
</dbReference>
<dbReference type="SMART" id="SM00326">
    <property type="entry name" value="SH3"/>
    <property type="match status" value="1"/>
</dbReference>
<evidence type="ECO:0000256" key="6">
    <source>
        <dbReference type="PROSITE-ProRule" id="PRU00192"/>
    </source>
</evidence>
<organism evidence="10 11">
    <name type="scientific">Thecamonas trahens ATCC 50062</name>
    <dbReference type="NCBI Taxonomy" id="461836"/>
    <lineage>
        <taxon>Eukaryota</taxon>
        <taxon>Apusozoa</taxon>
        <taxon>Apusomonadida</taxon>
        <taxon>Apusomonadidae</taxon>
        <taxon>Thecamonas</taxon>
    </lineage>
</organism>
<dbReference type="SUPFAM" id="SSF64268">
    <property type="entry name" value="PX domain"/>
    <property type="match status" value="1"/>
</dbReference>
<evidence type="ECO:0008006" key="12">
    <source>
        <dbReference type="Google" id="ProtNLM"/>
    </source>
</evidence>
<dbReference type="InterPro" id="IPR036028">
    <property type="entry name" value="SH3-like_dom_sf"/>
</dbReference>
<dbReference type="InterPro" id="IPR027267">
    <property type="entry name" value="AH/BAR_dom_sf"/>
</dbReference>
<keyword evidence="3 6" id="KW-0728">SH3 domain</keyword>
<dbReference type="PANTHER" id="PTHR45827:SF1">
    <property type="entry name" value="SORTING NEXIN"/>
    <property type="match status" value="1"/>
</dbReference>
<dbReference type="Pfam" id="PF10456">
    <property type="entry name" value="BAR_3_WASP_bdg"/>
    <property type="match status" value="1"/>
</dbReference>